<dbReference type="SMART" id="SM00248">
    <property type="entry name" value="ANK"/>
    <property type="match status" value="11"/>
</dbReference>
<comment type="caution">
    <text evidence="6">The sequence shown here is derived from an EMBL/GenBank/DDBJ whole genome shotgun (WGS) entry which is preliminary data.</text>
</comment>
<feature type="region of interest" description="Disordered" evidence="4">
    <location>
        <begin position="1"/>
        <end position="26"/>
    </location>
</feature>
<reference evidence="6 7" key="1">
    <citation type="submission" date="2019-10" db="EMBL/GenBank/DDBJ databases">
        <authorList>
            <person name="Palmer J.M."/>
        </authorList>
    </citation>
    <scope>NUCLEOTIDE SEQUENCE [LARGE SCALE GENOMIC DNA]</scope>
    <source>
        <strain evidence="6 7">TWF696</strain>
    </source>
</reference>
<dbReference type="InterPro" id="IPR007111">
    <property type="entry name" value="NACHT_NTPase"/>
</dbReference>
<evidence type="ECO:0000256" key="4">
    <source>
        <dbReference type="SAM" id="MobiDB-lite"/>
    </source>
</evidence>
<feature type="compositionally biased region" description="Basic residues" evidence="4">
    <location>
        <begin position="1"/>
        <end position="14"/>
    </location>
</feature>
<dbReference type="InterPro" id="IPR027417">
    <property type="entry name" value="P-loop_NTPase"/>
</dbReference>
<dbReference type="Gene3D" id="3.40.50.300">
    <property type="entry name" value="P-loop containing nucleotide triphosphate hydrolases"/>
    <property type="match status" value="1"/>
</dbReference>
<evidence type="ECO:0000256" key="3">
    <source>
        <dbReference type="PROSITE-ProRule" id="PRU00023"/>
    </source>
</evidence>
<evidence type="ECO:0000256" key="2">
    <source>
        <dbReference type="ARBA" id="ARBA00023043"/>
    </source>
</evidence>
<dbReference type="InterPro" id="IPR008547">
    <property type="entry name" value="DUF829_TMEM53"/>
</dbReference>
<dbReference type="Gene3D" id="3.40.50.1820">
    <property type="entry name" value="alpha/beta hydrolase"/>
    <property type="match status" value="1"/>
</dbReference>
<proteinExistence type="predicted"/>
<name>A0AAV9UE53_9PEZI</name>
<dbReference type="InterPro" id="IPR036770">
    <property type="entry name" value="Ankyrin_rpt-contain_sf"/>
</dbReference>
<sequence>MRNFPRFRRFRTRSRSASSERQETVDEAFVPTPQREHKIKQKSKADKAKRAVYLPPAIGTQGLYQLNDPNVGLSNAAKRFNHDIVAIHGLNGDIYRTWTKSGNFWLQDQLPKAIPGARIFSYGYPSKLLFSKSVAQIDDFAKHLLLSLQEIVDENRDILFICHSLGGIVFKQAMSIAYDETPNIWLQCKGVIFLGTPHRGSAAAEIAKTFAKTVNKPSAYLGLGMFAGEIRADLLEDLMYDSPKLAGIARTFQERAAVLLIYCFYESVKISGQIIVNSSSGSLDVPHAKCYPLYADHRDICRFKDGDSDNYKKVSRAILEMADELKKRETKKKPSVTLSEKSLDDLERSCMEQLNIIDITTTHQDCLEMYVEGILQWLSPTEAYSEWTTSEKASVLWVSGPPGCGKSVLSAYISELLSKNAASRSIVCRFFCNGRIKERHDPIVMLRSIIYQIVVRRRRLLQLVRKARSLQGPQLFQQLSGLWELLLDILKTEKQIPIVVVIDAIDECDEATQLMLVNRITKFTQSAEDSRTKFFITARGYLSASYRIPSDKTKYYHLDLDDFQPEIGRDVVRVIQQRLDLFVQRSRCTDDLRARLELSLASRAEKTFLWVSLVLSSLESKPIIEPSDLLSINKLPPTVSILYRQFLENIPGSIRKAAGELLRILVCSGKPLRIDEMNLLLDHYLESGIGREHPVYTDDMVKHLLYPFVRASNDGLTLIHQSVRDFLIDLETSDEDVEDLIQAFGVDLSRDSRTIARACMRYLLSDPFTSDLFSDTSDGSNTADSQSISSSIEDIGAGFGFDGFDHRIFADQPDSNEEQCTRIAQTYRIYDYASRFWTELLRHSEDPYLDLETQNMAISLFDLSEIQTANWLRYFWTVTAPDDVYPEGLMPISLASYFGHPATVRYLSKDVRREEVGISVYWASKQGNASCVEILLQSYLDLITNRPDICNMRKMSPLAVAAQHGHKECVQVLLDAAVFDINAKNEDGRTALSLAVTHGHDEIVSILLKQQDIDPNISDCSGSTALFWTTVSNSLRILSILLKDKRIDVSHLDKRGRSPLSWAAEEGQTALARKMVLDGRMDLNNRDHSGRTPFLWAVQSGKLSIVKSLIETRRVDTSAQDDHGRNALSWAAERNRTDIMHYLIKKCPKEVDRVDDQGWAPLAWSLNPPGYLNNALLLLQSGMVDINRKDLTGRTPLSFAVGWGYPKIAEAFLRFPGVDPNCVDGSGNTPIFDAVRDNNLDMIKVLIDAKGVDVNFRNKSGKTPLATALAEKKLDIVELLLSVDGIEKDGEA</sequence>
<feature type="repeat" description="ANK" evidence="3">
    <location>
        <begin position="987"/>
        <end position="1009"/>
    </location>
</feature>
<feature type="repeat" description="ANK" evidence="3">
    <location>
        <begin position="1055"/>
        <end position="1088"/>
    </location>
</feature>
<accession>A0AAV9UE53</accession>
<dbReference type="Gene3D" id="1.25.40.20">
    <property type="entry name" value="Ankyrin repeat-containing domain"/>
    <property type="match status" value="3"/>
</dbReference>
<dbReference type="SUPFAM" id="SSF52540">
    <property type="entry name" value="P-loop containing nucleoside triphosphate hydrolases"/>
    <property type="match status" value="1"/>
</dbReference>
<feature type="repeat" description="ANK" evidence="3">
    <location>
        <begin position="1226"/>
        <end position="1259"/>
    </location>
</feature>
<dbReference type="Pfam" id="PF05705">
    <property type="entry name" value="DUF829"/>
    <property type="match status" value="1"/>
</dbReference>
<dbReference type="InterPro" id="IPR002110">
    <property type="entry name" value="Ankyrin_rpt"/>
</dbReference>
<dbReference type="InterPro" id="IPR029058">
    <property type="entry name" value="AB_hydrolase_fold"/>
</dbReference>
<keyword evidence="1" id="KW-0677">Repeat</keyword>
<dbReference type="Pfam" id="PF24883">
    <property type="entry name" value="NPHP3_N"/>
    <property type="match status" value="1"/>
</dbReference>
<dbReference type="PROSITE" id="PS50297">
    <property type="entry name" value="ANK_REP_REGION"/>
    <property type="match status" value="1"/>
</dbReference>
<dbReference type="SUPFAM" id="SSF53474">
    <property type="entry name" value="alpha/beta-Hydrolases"/>
    <property type="match status" value="1"/>
</dbReference>
<evidence type="ECO:0000313" key="6">
    <source>
        <dbReference type="EMBL" id="KAK6340516.1"/>
    </source>
</evidence>
<keyword evidence="2 3" id="KW-0040">ANK repeat</keyword>
<evidence type="ECO:0000259" key="5">
    <source>
        <dbReference type="PROSITE" id="PS50837"/>
    </source>
</evidence>
<gene>
    <name evidence="6" type="ORF">TWF696_008842</name>
</gene>
<dbReference type="InterPro" id="IPR056884">
    <property type="entry name" value="NPHP3-like_N"/>
</dbReference>
<dbReference type="PROSITE" id="PS50837">
    <property type="entry name" value="NACHT"/>
    <property type="match status" value="1"/>
</dbReference>
<evidence type="ECO:0000256" key="1">
    <source>
        <dbReference type="ARBA" id="ARBA00022737"/>
    </source>
</evidence>
<dbReference type="PROSITE" id="PS50088">
    <property type="entry name" value="ANK_REPEAT"/>
    <property type="match status" value="3"/>
</dbReference>
<organism evidence="6 7">
    <name type="scientific">Orbilia brochopaga</name>
    <dbReference type="NCBI Taxonomy" id="3140254"/>
    <lineage>
        <taxon>Eukaryota</taxon>
        <taxon>Fungi</taxon>
        <taxon>Dikarya</taxon>
        <taxon>Ascomycota</taxon>
        <taxon>Pezizomycotina</taxon>
        <taxon>Orbiliomycetes</taxon>
        <taxon>Orbiliales</taxon>
        <taxon>Orbiliaceae</taxon>
        <taxon>Orbilia</taxon>
    </lineage>
</organism>
<evidence type="ECO:0000313" key="7">
    <source>
        <dbReference type="Proteomes" id="UP001375240"/>
    </source>
</evidence>
<protein>
    <recommendedName>
        <fullName evidence="5">NACHT domain-containing protein</fullName>
    </recommendedName>
</protein>
<dbReference type="PANTHER" id="PTHR24198:SF165">
    <property type="entry name" value="ANKYRIN REPEAT-CONTAINING PROTEIN-RELATED"/>
    <property type="match status" value="1"/>
</dbReference>
<dbReference type="EMBL" id="JAVHNQ010000008">
    <property type="protein sequence ID" value="KAK6340516.1"/>
    <property type="molecule type" value="Genomic_DNA"/>
</dbReference>
<dbReference type="Proteomes" id="UP001375240">
    <property type="component" value="Unassembled WGS sequence"/>
</dbReference>
<dbReference type="SUPFAM" id="SSF48403">
    <property type="entry name" value="Ankyrin repeat"/>
    <property type="match status" value="1"/>
</dbReference>
<feature type="domain" description="NACHT" evidence="5">
    <location>
        <begin position="394"/>
        <end position="539"/>
    </location>
</feature>
<dbReference type="PANTHER" id="PTHR24198">
    <property type="entry name" value="ANKYRIN REPEAT AND PROTEIN KINASE DOMAIN-CONTAINING PROTEIN"/>
    <property type="match status" value="1"/>
</dbReference>
<keyword evidence="7" id="KW-1185">Reference proteome</keyword>
<dbReference type="Pfam" id="PF12796">
    <property type="entry name" value="Ank_2"/>
    <property type="match status" value="3"/>
</dbReference>